<name>A0A5B9QEA6_9BACT</name>
<dbReference type="EMBL" id="CP042913">
    <property type="protein sequence ID" value="QEG37377.1"/>
    <property type="molecule type" value="Genomic_DNA"/>
</dbReference>
<evidence type="ECO:0000313" key="3">
    <source>
        <dbReference type="EMBL" id="QEG37377.1"/>
    </source>
</evidence>
<dbReference type="PANTHER" id="PTHR43465:SF2">
    <property type="entry name" value="DUF1680 DOMAIN PROTEIN (AFU_ORTHOLOGUE AFUA_1G08910)"/>
    <property type="match status" value="1"/>
</dbReference>
<dbReference type="EC" id="3.2.1.185" evidence="3"/>
<reference evidence="3 4" key="1">
    <citation type="submission" date="2019-08" db="EMBL/GenBank/DDBJ databases">
        <title>Deep-cultivation of Planctomycetes and their phenomic and genomic characterization uncovers novel biology.</title>
        <authorList>
            <person name="Wiegand S."/>
            <person name="Jogler M."/>
            <person name="Boedeker C."/>
            <person name="Pinto D."/>
            <person name="Vollmers J."/>
            <person name="Rivas-Marin E."/>
            <person name="Kohn T."/>
            <person name="Peeters S.H."/>
            <person name="Heuer A."/>
            <person name="Rast P."/>
            <person name="Oberbeckmann S."/>
            <person name="Bunk B."/>
            <person name="Jeske O."/>
            <person name="Meyerdierks A."/>
            <person name="Storesund J.E."/>
            <person name="Kallscheuer N."/>
            <person name="Luecker S."/>
            <person name="Lage O.M."/>
            <person name="Pohl T."/>
            <person name="Merkel B.J."/>
            <person name="Hornburger P."/>
            <person name="Mueller R.-W."/>
            <person name="Bruemmer F."/>
            <person name="Labrenz M."/>
            <person name="Spormann A.M."/>
            <person name="Op den Camp H."/>
            <person name="Overmann J."/>
            <person name="Amann R."/>
            <person name="Jetten M.S.M."/>
            <person name="Mascher T."/>
            <person name="Medema M.H."/>
            <person name="Devos D.P."/>
            <person name="Kaster A.-K."/>
            <person name="Ovreas L."/>
            <person name="Rohde M."/>
            <person name="Galperin M.Y."/>
            <person name="Jogler C."/>
        </authorList>
    </citation>
    <scope>NUCLEOTIDE SEQUENCE [LARGE SCALE GENOMIC DNA]</scope>
    <source>
        <strain evidence="3 4">Pr1d</strain>
    </source>
</reference>
<dbReference type="PANTHER" id="PTHR43465">
    <property type="entry name" value="DUF1680 DOMAIN PROTEIN (AFU_ORTHOLOGUE AFUA_1G08910)"/>
    <property type="match status" value="1"/>
</dbReference>
<keyword evidence="3" id="KW-0378">Hydrolase</keyword>
<dbReference type="Pfam" id="PF07944">
    <property type="entry name" value="Beta-AFase-like_GH127_cat"/>
    <property type="match status" value="1"/>
</dbReference>
<evidence type="ECO:0000313" key="4">
    <source>
        <dbReference type="Proteomes" id="UP000323917"/>
    </source>
</evidence>
<sequence>MKTNSVAVAKLWGSAAGIGLVAFALLRAWTPVAQAMPADVVKPAIADKVTFTFEPADIQATTYSDSWLHDRMQINVEKRLLTLDLDLLLEPFKHRPGVQWWVGEHIGKFLHAASHAYSFTGDDRLKQRMEYAVKELISCQLDNGYLGTYVEKDHFYQGDGVDWRGPIWDVWMHKYNLIGLLSYYQVTGDEKALEASKRAADLLHETFVVKGNSLRRASAHEGMAATSVLEPMATLYRLTGEQRYLDFCHYIIESWDRKEDPSTEAKEEGSGILKSLLDHGSVFDTANKKAYEMTSNLVGLLELYRVDPDERYLAACKNAWNDIASNRLYITGTTSYNEHFDEDHLLRPGRECAEGCVTVTWLQLTTRLLELTGEVKYADALESTIYNALTGAESPFDGEVTYYTPLIGYKGFGESSHDPSLPGISCCSSSIPRGIAMIPAHASGTLNGKPALLQYIPGKHALHCAEGDVTLNVSGDYPDYGDIEIEVNPEKAMSFPLVLRAPEWAEGFQASIDGKTYSASDNRLVEIEREWTPGDKVQVTIPIEVRLVDDTNAESEMVAFVRGPQVLALDESIKAHGGLPKEGWWPKTVIYSCAVQQWDYQKVFPLVPFADVGQTKAEYAALHHGIEGVRGAARPIDISAEVAKFAPGWSARNCLEDSNPGINAEVYGKQNVLVTHPLNEAIGCELFAEVDVPKGKPVLRLVVGHHPEGDWTLLIKGNGVFLKETDIGKEASTDGWMEVEVDLSSFAGQKTKLSLSNLANGWADEAGYWASIEVVAQ</sequence>
<feature type="domain" description="Non-reducing end beta-L-arabinofuranosidase-like GH127 catalytic" evidence="1">
    <location>
        <begin position="101"/>
        <end position="437"/>
    </location>
</feature>
<dbReference type="Gene3D" id="1.50.10.10">
    <property type="match status" value="1"/>
</dbReference>
<dbReference type="InterPro" id="IPR012341">
    <property type="entry name" value="6hp_glycosidase-like_sf"/>
</dbReference>
<evidence type="ECO:0000259" key="1">
    <source>
        <dbReference type="Pfam" id="PF07944"/>
    </source>
</evidence>
<organism evidence="3 4">
    <name type="scientific">Bythopirellula goksoeyrii</name>
    <dbReference type="NCBI Taxonomy" id="1400387"/>
    <lineage>
        <taxon>Bacteria</taxon>
        <taxon>Pseudomonadati</taxon>
        <taxon>Planctomycetota</taxon>
        <taxon>Planctomycetia</taxon>
        <taxon>Pirellulales</taxon>
        <taxon>Lacipirellulaceae</taxon>
        <taxon>Bythopirellula</taxon>
    </lineage>
</organism>
<feature type="domain" description="Non-reducing end beta-L-arabinofuranosidase-like GH127 middle" evidence="2">
    <location>
        <begin position="454"/>
        <end position="543"/>
    </location>
</feature>
<accession>A0A5B9QEA6</accession>
<protein>
    <submittedName>
        <fullName evidence="3">Non-reducing end beta-L-arabinofuranosidase</fullName>
        <ecNumber evidence="3">3.2.1.185</ecNumber>
    </submittedName>
</protein>
<proteinExistence type="predicted"/>
<dbReference type="GO" id="GO:0005975">
    <property type="term" value="P:carbohydrate metabolic process"/>
    <property type="evidence" value="ECO:0007669"/>
    <property type="project" value="InterPro"/>
</dbReference>
<evidence type="ECO:0000259" key="2">
    <source>
        <dbReference type="Pfam" id="PF20736"/>
    </source>
</evidence>
<dbReference type="AlphaFoldDB" id="A0A5B9QEA6"/>
<dbReference type="InterPro" id="IPR049174">
    <property type="entry name" value="Beta-AFase-like"/>
</dbReference>
<dbReference type="KEGG" id="bgok:Pr1d_47200"/>
<gene>
    <name evidence="3" type="primary">hypBA1_3</name>
    <name evidence="3" type="ORF">Pr1d_47200</name>
</gene>
<dbReference type="RefSeq" id="WP_168205431.1">
    <property type="nucleotide sequence ID" value="NZ_CP042913.1"/>
</dbReference>
<dbReference type="InterPro" id="IPR049046">
    <property type="entry name" value="Beta-AFase-like_GH127_middle"/>
</dbReference>
<dbReference type="SUPFAM" id="SSF48208">
    <property type="entry name" value="Six-hairpin glycosidases"/>
    <property type="match status" value="1"/>
</dbReference>
<keyword evidence="4" id="KW-1185">Reference proteome</keyword>
<dbReference type="Proteomes" id="UP000323917">
    <property type="component" value="Chromosome"/>
</dbReference>
<dbReference type="Pfam" id="PF20736">
    <property type="entry name" value="Glyco_hydro127M"/>
    <property type="match status" value="1"/>
</dbReference>
<dbReference type="GO" id="GO:0102478">
    <property type="term" value="F:beta-L-arabinofuranosidase activity"/>
    <property type="evidence" value="ECO:0007669"/>
    <property type="project" value="UniProtKB-EC"/>
</dbReference>
<dbReference type="InterPro" id="IPR008928">
    <property type="entry name" value="6-hairpin_glycosidase_sf"/>
</dbReference>
<keyword evidence="3" id="KW-0326">Glycosidase</keyword>
<dbReference type="InterPro" id="IPR012878">
    <property type="entry name" value="Beta-AFase-like_GH127_cat"/>
</dbReference>